<dbReference type="OrthoDB" id="9804960at2"/>
<evidence type="ECO:0000313" key="4">
    <source>
        <dbReference type="Proteomes" id="UP000288812"/>
    </source>
</evidence>
<dbReference type="EMBL" id="RLIH01000016">
    <property type="protein sequence ID" value="RVU54046.1"/>
    <property type="molecule type" value="Genomic_DNA"/>
</dbReference>
<dbReference type="SMART" id="SM00893">
    <property type="entry name" value="ETF"/>
    <property type="match status" value="1"/>
</dbReference>
<dbReference type="Gene3D" id="3.40.50.620">
    <property type="entry name" value="HUPs"/>
    <property type="match status" value="1"/>
</dbReference>
<evidence type="ECO:0000259" key="2">
    <source>
        <dbReference type="SMART" id="SM00893"/>
    </source>
</evidence>
<dbReference type="InterPro" id="IPR014730">
    <property type="entry name" value="ETF_a/b_N"/>
</dbReference>
<protein>
    <recommendedName>
        <fullName evidence="1">Electron transfer flavoprotein small subunit</fullName>
    </recommendedName>
</protein>
<dbReference type="PIRSF" id="PIRSF000090">
    <property type="entry name" value="Beta-ETF"/>
    <property type="match status" value="1"/>
</dbReference>
<evidence type="ECO:0000256" key="1">
    <source>
        <dbReference type="ARBA" id="ARBA00042002"/>
    </source>
</evidence>
<dbReference type="SUPFAM" id="SSF52402">
    <property type="entry name" value="Adenine nucleotide alpha hydrolases-like"/>
    <property type="match status" value="1"/>
</dbReference>
<evidence type="ECO:0000313" key="3">
    <source>
        <dbReference type="EMBL" id="RVU54046.1"/>
    </source>
</evidence>
<dbReference type="Proteomes" id="UP000288812">
    <property type="component" value="Unassembled WGS sequence"/>
</dbReference>
<gene>
    <name evidence="3" type="ORF">EF514_09255</name>
</gene>
<accession>A0A437S512</accession>
<dbReference type="InterPro" id="IPR012255">
    <property type="entry name" value="ETF_b"/>
</dbReference>
<dbReference type="AlphaFoldDB" id="A0A437S512"/>
<dbReference type="PANTHER" id="PTHR21294:SF17">
    <property type="entry name" value="PROTEIN FIXA"/>
    <property type="match status" value="1"/>
</dbReference>
<dbReference type="Pfam" id="PF01012">
    <property type="entry name" value="ETF"/>
    <property type="match status" value="1"/>
</dbReference>
<feature type="domain" description="Electron transfer flavoprotein alpha/beta-subunit N-terminal" evidence="2">
    <location>
        <begin position="29"/>
        <end position="219"/>
    </location>
</feature>
<name>A0A437S512_9FIRM</name>
<proteinExistence type="predicted"/>
<keyword evidence="4" id="KW-1185">Reference proteome</keyword>
<sequence length="269" mass="29217">MILGRFNMEYLVCVKEVPKGTKVKLDPVTHNLIREGTAKTINPADLNALTFALKLKEKTGGRVTVMTMGPDSAADSIRKCYAMGADRGYVISGRCFAGSDTLATAYTLALGARHIGDFDVIFTGNQTIDGDTGQVGPELAENLGINQVTYVEDIDCEDGKFKVKRQNSEGEELVEVKSPVVFTIVRNANIVKIPKKDEIEAYADSEVTIIGQEDLDLEMCRVGVEGSPTVVDSIFEGEKLEVGTMVEGDSDEKIDSILEILLDKGFIGR</sequence>
<dbReference type="CDD" id="cd01714">
    <property type="entry name" value="ETF_beta"/>
    <property type="match status" value="1"/>
</dbReference>
<dbReference type="PANTHER" id="PTHR21294">
    <property type="entry name" value="ELECTRON TRANSFER FLAVOPROTEIN BETA-SUBUNIT"/>
    <property type="match status" value="1"/>
</dbReference>
<reference evidence="3 4" key="1">
    <citation type="submission" date="2018-11" db="EMBL/GenBank/DDBJ databases">
        <title>Genome sequencing and assembly of Anaerosphaera sp. nov., GS7-6-2.</title>
        <authorList>
            <person name="Rettenmaier R."/>
            <person name="Liebl W."/>
            <person name="Zverlov V."/>
        </authorList>
    </citation>
    <scope>NUCLEOTIDE SEQUENCE [LARGE SCALE GENOMIC DNA]</scope>
    <source>
        <strain evidence="3 4">GS7-6-2</strain>
    </source>
</reference>
<dbReference type="GO" id="GO:0009055">
    <property type="term" value="F:electron transfer activity"/>
    <property type="evidence" value="ECO:0007669"/>
    <property type="project" value="InterPro"/>
</dbReference>
<organism evidence="3 4">
    <name type="scientific">Anaerosphaera multitolerans</name>
    <dbReference type="NCBI Taxonomy" id="2487351"/>
    <lineage>
        <taxon>Bacteria</taxon>
        <taxon>Bacillati</taxon>
        <taxon>Bacillota</taxon>
        <taxon>Tissierellia</taxon>
        <taxon>Tissierellales</taxon>
        <taxon>Peptoniphilaceae</taxon>
        <taxon>Anaerosphaera</taxon>
    </lineage>
</organism>
<dbReference type="InterPro" id="IPR033948">
    <property type="entry name" value="ETF_beta_N"/>
</dbReference>
<dbReference type="InterPro" id="IPR014729">
    <property type="entry name" value="Rossmann-like_a/b/a_fold"/>
</dbReference>
<comment type="caution">
    <text evidence="3">The sequence shown here is derived from an EMBL/GenBank/DDBJ whole genome shotgun (WGS) entry which is preliminary data.</text>
</comment>